<dbReference type="Proteomes" id="UP000759131">
    <property type="component" value="Unassembled WGS sequence"/>
</dbReference>
<dbReference type="GO" id="GO:0004712">
    <property type="term" value="F:protein serine/threonine/tyrosine kinase activity"/>
    <property type="evidence" value="ECO:0007669"/>
    <property type="project" value="InterPro"/>
</dbReference>
<dbReference type="InterPro" id="IPR042521">
    <property type="entry name" value="DYRK"/>
</dbReference>
<sequence length="181" mass="19780">MEVYGNGIIAMDAKLGGGLSTLPTIAVQKIPLNHMSSHDDSDGPFPSLNGKSNGHNHSHSHKDSANGGHRVVNGHQHNHRVSVNGKSNGCDHGMNGENRENNGLIVNKGHRLDPLGLKLPLSPNETLRYYGLRMNAFERSEVSHYPEVWYLGLDANKIDGVENAQQNHGYDDDNGSYIKVN</sequence>
<evidence type="ECO:0000313" key="2">
    <source>
        <dbReference type="EMBL" id="CAD7632640.1"/>
    </source>
</evidence>
<gene>
    <name evidence="2" type="ORF">OSB1V03_LOCUS13042</name>
</gene>
<proteinExistence type="predicted"/>
<accession>A0A7R9Q4U9</accession>
<dbReference type="OrthoDB" id="6497796at2759"/>
<keyword evidence="3" id="KW-1185">Reference proteome</keyword>
<reference evidence="2" key="1">
    <citation type="submission" date="2020-11" db="EMBL/GenBank/DDBJ databases">
        <authorList>
            <person name="Tran Van P."/>
        </authorList>
    </citation>
    <scope>NUCLEOTIDE SEQUENCE</scope>
</reference>
<feature type="region of interest" description="Disordered" evidence="1">
    <location>
        <begin position="35"/>
        <end position="87"/>
    </location>
</feature>
<name>A0A7R9Q4U9_9ACAR</name>
<evidence type="ECO:0000313" key="3">
    <source>
        <dbReference type="Proteomes" id="UP000759131"/>
    </source>
</evidence>
<organism evidence="2">
    <name type="scientific">Medioppia subpectinata</name>
    <dbReference type="NCBI Taxonomy" id="1979941"/>
    <lineage>
        <taxon>Eukaryota</taxon>
        <taxon>Metazoa</taxon>
        <taxon>Ecdysozoa</taxon>
        <taxon>Arthropoda</taxon>
        <taxon>Chelicerata</taxon>
        <taxon>Arachnida</taxon>
        <taxon>Acari</taxon>
        <taxon>Acariformes</taxon>
        <taxon>Sarcoptiformes</taxon>
        <taxon>Oribatida</taxon>
        <taxon>Brachypylina</taxon>
        <taxon>Oppioidea</taxon>
        <taxon>Oppiidae</taxon>
        <taxon>Medioppia</taxon>
    </lineage>
</organism>
<evidence type="ECO:0000256" key="1">
    <source>
        <dbReference type="SAM" id="MobiDB-lite"/>
    </source>
</evidence>
<dbReference type="EMBL" id="OC865891">
    <property type="protein sequence ID" value="CAD7632640.1"/>
    <property type="molecule type" value="Genomic_DNA"/>
</dbReference>
<protein>
    <submittedName>
        <fullName evidence="2">Uncharacterized protein</fullName>
    </submittedName>
</protein>
<dbReference type="EMBL" id="CAJPIZ010011316">
    <property type="protein sequence ID" value="CAG2113070.1"/>
    <property type="molecule type" value="Genomic_DNA"/>
</dbReference>
<dbReference type="Gene3D" id="3.30.10.30">
    <property type="entry name" value="DYRK"/>
    <property type="match status" value="1"/>
</dbReference>
<dbReference type="AlphaFoldDB" id="A0A7R9Q4U9"/>